<evidence type="ECO:0000313" key="3">
    <source>
        <dbReference type="Proteomes" id="UP001612915"/>
    </source>
</evidence>
<evidence type="ECO:0000313" key="2">
    <source>
        <dbReference type="EMBL" id="MFI7588767.1"/>
    </source>
</evidence>
<evidence type="ECO:0000256" key="1">
    <source>
        <dbReference type="SAM" id="Phobius"/>
    </source>
</evidence>
<reference evidence="2 3" key="1">
    <citation type="submission" date="2024-10" db="EMBL/GenBank/DDBJ databases">
        <title>The Natural Products Discovery Center: Release of the First 8490 Sequenced Strains for Exploring Actinobacteria Biosynthetic Diversity.</title>
        <authorList>
            <person name="Kalkreuter E."/>
            <person name="Kautsar S.A."/>
            <person name="Yang D."/>
            <person name="Bader C.D."/>
            <person name="Teijaro C.N."/>
            <person name="Fluegel L."/>
            <person name="Davis C.M."/>
            <person name="Simpson J.R."/>
            <person name="Lauterbach L."/>
            <person name="Steele A.D."/>
            <person name="Gui C."/>
            <person name="Meng S."/>
            <person name="Li G."/>
            <person name="Viehrig K."/>
            <person name="Ye F."/>
            <person name="Su P."/>
            <person name="Kiefer A.F."/>
            <person name="Nichols A."/>
            <person name="Cepeda A.J."/>
            <person name="Yan W."/>
            <person name="Fan B."/>
            <person name="Jiang Y."/>
            <person name="Adhikari A."/>
            <person name="Zheng C.-J."/>
            <person name="Schuster L."/>
            <person name="Cowan T.M."/>
            <person name="Smanski M.J."/>
            <person name="Chevrette M.G."/>
            <person name="De Carvalho L.P.S."/>
            <person name="Shen B."/>
        </authorList>
    </citation>
    <scope>NUCLEOTIDE SEQUENCE [LARGE SCALE GENOMIC DNA]</scope>
    <source>
        <strain evidence="2 3">NPDC049639</strain>
    </source>
</reference>
<keyword evidence="3" id="KW-1185">Reference proteome</keyword>
<dbReference type="RefSeq" id="WP_398282782.1">
    <property type="nucleotide sequence ID" value="NZ_JBITLV010000005.1"/>
</dbReference>
<name>A0ABW8AT40_9ACTN</name>
<protein>
    <recommendedName>
        <fullName evidence="4">DUF805 domain-containing protein</fullName>
    </recommendedName>
</protein>
<feature type="transmembrane region" description="Helical" evidence="1">
    <location>
        <begin position="41"/>
        <end position="61"/>
    </location>
</feature>
<evidence type="ECO:0008006" key="4">
    <source>
        <dbReference type="Google" id="ProtNLM"/>
    </source>
</evidence>
<keyword evidence="1" id="KW-0472">Membrane</keyword>
<sequence length="134" mass="14310">MRTRELQTPPASTIVGLVLVVLLVLPHLLELLTLVLGLGSFLHFVMVVLFAAAGAFHLWAARNLWWDPAPRSWLLVVALLAVWPLAAWENAAIDGGTTSLMGALLIPVAAAGLFLTTPSRRFANVAPPTGTRVA</sequence>
<keyword evidence="1" id="KW-1133">Transmembrane helix</keyword>
<dbReference type="EMBL" id="JBITLV010000005">
    <property type="protein sequence ID" value="MFI7588767.1"/>
    <property type="molecule type" value="Genomic_DNA"/>
</dbReference>
<accession>A0ABW8AT40</accession>
<gene>
    <name evidence="2" type="ORF">ACIB24_16985</name>
</gene>
<comment type="caution">
    <text evidence="2">The sequence shown here is derived from an EMBL/GenBank/DDBJ whole genome shotgun (WGS) entry which is preliminary data.</text>
</comment>
<feature type="transmembrane region" description="Helical" evidence="1">
    <location>
        <begin position="99"/>
        <end position="116"/>
    </location>
</feature>
<dbReference type="Proteomes" id="UP001612915">
    <property type="component" value="Unassembled WGS sequence"/>
</dbReference>
<feature type="transmembrane region" description="Helical" evidence="1">
    <location>
        <begin position="73"/>
        <end position="93"/>
    </location>
</feature>
<organism evidence="2 3">
    <name type="scientific">Spongisporangium articulatum</name>
    <dbReference type="NCBI Taxonomy" id="3362603"/>
    <lineage>
        <taxon>Bacteria</taxon>
        <taxon>Bacillati</taxon>
        <taxon>Actinomycetota</taxon>
        <taxon>Actinomycetes</taxon>
        <taxon>Kineosporiales</taxon>
        <taxon>Kineosporiaceae</taxon>
        <taxon>Spongisporangium</taxon>
    </lineage>
</organism>
<proteinExistence type="predicted"/>
<keyword evidence="1" id="KW-0812">Transmembrane</keyword>
<feature type="transmembrane region" description="Helical" evidence="1">
    <location>
        <begin position="12"/>
        <end position="29"/>
    </location>
</feature>